<dbReference type="RefSeq" id="WP_106512839.1">
    <property type="nucleotide sequence ID" value="NZ_PXYI01000003.1"/>
</dbReference>
<evidence type="ECO:0000256" key="6">
    <source>
        <dbReference type="ARBA" id="ARBA00022692"/>
    </source>
</evidence>
<dbReference type="Gene3D" id="2.40.30.170">
    <property type="match status" value="1"/>
</dbReference>
<dbReference type="Pfam" id="PF25994">
    <property type="entry name" value="HH_AprE"/>
    <property type="match status" value="1"/>
</dbReference>
<dbReference type="AlphaFoldDB" id="A0A2P7QRX7"/>
<evidence type="ECO:0000256" key="5">
    <source>
        <dbReference type="ARBA" id="ARBA00022519"/>
    </source>
</evidence>
<keyword evidence="3 9" id="KW-0813">Transport</keyword>
<protein>
    <recommendedName>
        <fullName evidence="9">Membrane fusion protein (MFP) family protein</fullName>
    </recommendedName>
</protein>
<keyword evidence="6 9" id="KW-0812">Transmembrane</keyword>
<evidence type="ECO:0000256" key="1">
    <source>
        <dbReference type="ARBA" id="ARBA00004377"/>
    </source>
</evidence>
<keyword evidence="7 9" id="KW-1133">Transmembrane helix</keyword>
<feature type="domain" description="AprE-like long alpha-helical hairpin" evidence="11">
    <location>
        <begin position="134"/>
        <end position="318"/>
    </location>
</feature>
<dbReference type="InterPro" id="IPR010129">
    <property type="entry name" value="T1SS_HlyD"/>
</dbReference>
<dbReference type="GO" id="GO:0015031">
    <property type="term" value="P:protein transport"/>
    <property type="evidence" value="ECO:0007669"/>
    <property type="project" value="InterPro"/>
</dbReference>
<keyword evidence="14" id="KW-1185">Reference proteome</keyword>
<feature type="transmembrane region" description="Helical" evidence="9">
    <location>
        <begin position="60"/>
        <end position="81"/>
    </location>
</feature>
<feature type="coiled-coil region" evidence="10">
    <location>
        <begin position="284"/>
        <end position="318"/>
    </location>
</feature>
<keyword evidence="8 9" id="KW-0472">Membrane</keyword>
<evidence type="ECO:0000313" key="14">
    <source>
        <dbReference type="Proteomes" id="UP000241167"/>
    </source>
</evidence>
<gene>
    <name evidence="13" type="ORF">C7I55_10275</name>
</gene>
<evidence type="ECO:0000256" key="4">
    <source>
        <dbReference type="ARBA" id="ARBA00022475"/>
    </source>
</evidence>
<comment type="caution">
    <text evidence="13">The sequence shown here is derived from an EMBL/GenBank/DDBJ whole genome shotgun (WGS) entry which is preliminary data.</text>
</comment>
<evidence type="ECO:0000256" key="2">
    <source>
        <dbReference type="ARBA" id="ARBA00009477"/>
    </source>
</evidence>
<comment type="similarity">
    <text evidence="2 9">Belongs to the membrane fusion protein (MFP) (TC 8.A.1) family.</text>
</comment>
<dbReference type="PRINTS" id="PR01490">
    <property type="entry name" value="RTXTOXIND"/>
</dbReference>
<evidence type="ECO:0000313" key="13">
    <source>
        <dbReference type="EMBL" id="PSJ40690.1"/>
    </source>
</evidence>
<keyword evidence="5 9" id="KW-0997">Cell inner membrane</keyword>
<dbReference type="InterPro" id="IPR058781">
    <property type="entry name" value="HH_AprE-like"/>
</dbReference>
<dbReference type="EMBL" id="PXYI01000003">
    <property type="protein sequence ID" value="PSJ40690.1"/>
    <property type="molecule type" value="Genomic_DNA"/>
</dbReference>
<dbReference type="Proteomes" id="UP000241167">
    <property type="component" value="Unassembled WGS sequence"/>
</dbReference>
<feature type="domain" description="AprE-like beta-barrel" evidence="12">
    <location>
        <begin position="361"/>
        <end position="444"/>
    </location>
</feature>
<reference evidence="13 14" key="1">
    <citation type="submission" date="2018-03" db="EMBL/GenBank/DDBJ databases">
        <title>The draft genome of Sphingosinicella sp. GL-C-18.</title>
        <authorList>
            <person name="Liu L."/>
            <person name="Li L."/>
            <person name="Liang L."/>
            <person name="Zhang X."/>
            <person name="Wang T."/>
        </authorList>
    </citation>
    <scope>NUCLEOTIDE SEQUENCE [LARGE SCALE GENOMIC DNA]</scope>
    <source>
        <strain evidence="13 14">GL-C-18</strain>
    </source>
</reference>
<dbReference type="GO" id="GO:0005886">
    <property type="term" value="C:plasma membrane"/>
    <property type="evidence" value="ECO:0007669"/>
    <property type="project" value="UniProtKB-SubCell"/>
</dbReference>
<evidence type="ECO:0000259" key="12">
    <source>
        <dbReference type="Pfam" id="PF26002"/>
    </source>
</evidence>
<dbReference type="InterPro" id="IPR058982">
    <property type="entry name" value="Beta-barrel_AprE"/>
</dbReference>
<dbReference type="PANTHER" id="PTHR30386">
    <property type="entry name" value="MEMBRANE FUSION SUBUNIT OF EMRAB-TOLC MULTIDRUG EFFLUX PUMP"/>
    <property type="match status" value="1"/>
</dbReference>
<evidence type="ECO:0000256" key="3">
    <source>
        <dbReference type="ARBA" id="ARBA00022448"/>
    </source>
</evidence>
<dbReference type="PANTHER" id="PTHR30386:SF26">
    <property type="entry name" value="TRANSPORT PROTEIN COMB"/>
    <property type="match status" value="1"/>
</dbReference>
<dbReference type="InterPro" id="IPR050739">
    <property type="entry name" value="MFP"/>
</dbReference>
<evidence type="ECO:0000256" key="9">
    <source>
        <dbReference type="RuleBase" id="RU365093"/>
    </source>
</evidence>
<accession>A0A2P7QRX7</accession>
<keyword evidence="4 9" id="KW-1003">Cell membrane</keyword>
<keyword evidence="10" id="KW-0175">Coiled coil</keyword>
<sequence length="467" mass="51446">MLLSRLRDRIILALGGASLFENVHGSEAQAALAGRIARPGIPIGNVAPWSARGRTDRQAWVLRALVVLTVTFVAWASFFSIDKVARGTGRVLPSVQNQIVQHLEGGIAQEILVREGMRVRKGQVLLRIENAYTGAELQNSQTDVVAKKITLARMDAEVSGARDFAVPEELAVQAPEIAQSEVSLFYSRRAQRGQQTGIIDEQARAKRAEIGSLQARLGNLRSEEKLMMIQLDKLERALAEDAISERDVLDKRAALLALRTRIADVQNEIPQTNAALGESAARRNEIWTREMEETKERAAQLRLELSKADEQYGAAQDKATREEVRAPMDGIVNKLYIQTVGGVIKGGEPIAEIVPVDKTVMVEARVAPRDRGQIWPGLPAQIKISAYDSSIYGGLEGKVLDVSPDIVQDQKGEVFYRVRLSADTGRWNKPVTPGMTAEVNIRSGRQTILDYILGPLIQIRDSALREN</sequence>
<evidence type="ECO:0000256" key="10">
    <source>
        <dbReference type="SAM" id="Coils"/>
    </source>
</evidence>
<dbReference type="Pfam" id="PF26002">
    <property type="entry name" value="Beta-barrel_AprE"/>
    <property type="match status" value="1"/>
</dbReference>
<comment type="subcellular location">
    <subcellularLocation>
        <location evidence="1 9">Cell inner membrane</location>
        <topology evidence="1 9">Single-pass membrane protein</topology>
    </subcellularLocation>
</comment>
<dbReference type="OrthoDB" id="9810980at2"/>
<dbReference type="NCBIfam" id="TIGR01843">
    <property type="entry name" value="type_I_hlyD"/>
    <property type="match status" value="1"/>
</dbReference>
<name>A0A2P7QRX7_9SPHN</name>
<organism evidence="13 14">
    <name type="scientific">Allosphingosinicella deserti</name>
    <dbReference type="NCBI Taxonomy" id="2116704"/>
    <lineage>
        <taxon>Bacteria</taxon>
        <taxon>Pseudomonadati</taxon>
        <taxon>Pseudomonadota</taxon>
        <taxon>Alphaproteobacteria</taxon>
        <taxon>Sphingomonadales</taxon>
        <taxon>Sphingomonadaceae</taxon>
        <taxon>Allosphingosinicella</taxon>
    </lineage>
</organism>
<dbReference type="SUPFAM" id="SSF111369">
    <property type="entry name" value="HlyD-like secretion proteins"/>
    <property type="match status" value="1"/>
</dbReference>
<evidence type="ECO:0000259" key="11">
    <source>
        <dbReference type="Pfam" id="PF25994"/>
    </source>
</evidence>
<evidence type="ECO:0000256" key="7">
    <source>
        <dbReference type="ARBA" id="ARBA00022989"/>
    </source>
</evidence>
<proteinExistence type="inferred from homology"/>
<evidence type="ECO:0000256" key="8">
    <source>
        <dbReference type="ARBA" id="ARBA00023136"/>
    </source>
</evidence>